<keyword evidence="12" id="KW-0227">DNA damage</keyword>
<dbReference type="GO" id="GO:0046872">
    <property type="term" value="F:metal ion binding"/>
    <property type="evidence" value="ECO:0007669"/>
    <property type="project" value="UniProtKB-KW"/>
</dbReference>
<keyword evidence="19" id="KW-0234">DNA repair</keyword>
<evidence type="ECO:0000256" key="7">
    <source>
        <dbReference type="ARBA" id="ARBA00022705"/>
    </source>
</evidence>
<dbReference type="GO" id="GO:0004519">
    <property type="term" value="F:endonuclease activity"/>
    <property type="evidence" value="ECO:0007669"/>
    <property type="project" value="UniProtKB-KW"/>
</dbReference>
<evidence type="ECO:0000256" key="16">
    <source>
        <dbReference type="ARBA" id="ARBA00023004"/>
    </source>
</evidence>
<dbReference type="Pfam" id="PF08696">
    <property type="entry name" value="Dna2"/>
    <property type="match status" value="1"/>
</dbReference>
<dbReference type="EC" id="3.6.4.12" evidence="4"/>
<evidence type="ECO:0000256" key="23">
    <source>
        <dbReference type="SAM" id="MobiDB-lite"/>
    </source>
</evidence>
<evidence type="ECO:0000256" key="21">
    <source>
        <dbReference type="ARBA" id="ARBA00023268"/>
    </source>
</evidence>
<evidence type="ECO:0000259" key="24">
    <source>
        <dbReference type="Pfam" id="PF08696"/>
    </source>
</evidence>
<evidence type="ECO:0000256" key="18">
    <source>
        <dbReference type="ARBA" id="ARBA00023125"/>
    </source>
</evidence>
<gene>
    <name evidence="27" type="ORF">D9619_010527</name>
</gene>
<dbReference type="GO" id="GO:0006281">
    <property type="term" value="P:DNA repair"/>
    <property type="evidence" value="ECO:0007669"/>
    <property type="project" value="UniProtKB-KW"/>
</dbReference>
<keyword evidence="18" id="KW-0238">DNA-binding</keyword>
<keyword evidence="7" id="KW-0235">DNA replication</keyword>
<dbReference type="InterPro" id="IPR011604">
    <property type="entry name" value="PDDEXK-like_dom_sf"/>
</dbReference>
<dbReference type="GO" id="GO:0006260">
    <property type="term" value="P:DNA replication"/>
    <property type="evidence" value="ECO:0007669"/>
    <property type="project" value="UniProtKB-KW"/>
</dbReference>
<dbReference type="CDD" id="cd18041">
    <property type="entry name" value="DEXXQc_DNA2"/>
    <property type="match status" value="1"/>
</dbReference>
<keyword evidence="15" id="KW-0067">ATP-binding</keyword>
<keyword evidence="21" id="KW-0511">Multifunctional enzyme</keyword>
<dbReference type="InterPro" id="IPR041677">
    <property type="entry name" value="DNA2/NAM7_AAA_11"/>
</dbReference>
<dbReference type="Pfam" id="PF13087">
    <property type="entry name" value="AAA_12"/>
    <property type="match status" value="1"/>
</dbReference>
<dbReference type="CDD" id="cd18808">
    <property type="entry name" value="SF1_C_Upf1"/>
    <property type="match status" value="1"/>
</dbReference>
<dbReference type="FunFam" id="3.40.50.300:FF:001170">
    <property type="entry name" value="DNA replication helicase Dna2"/>
    <property type="match status" value="1"/>
</dbReference>
<keyword evidence="8" id="KW-0540">Nuclease</keyword>
<evidence type="ECO:0000256" key="4">
    <source>
        <dbReference type="ARBA" id="ARBA00012551"/>
    </source>
</evidence>
<protein>
    <recommendedName>
        <fullName evidence="5">DNA replication ATP-dependent helicase/nuclease DNA2</fullName>
        <ecNumber evidence="4">3.6.4.12</ecNumber>
    </recommendedName>
</protein>
<name>A0A8H5ASE0_9AGAR</name>
<evidence type="ECO:0000256" key="6">
    <source>
        <dbReference type="ARBA" id="ARBA00022485"/>
    </source>
</evidence>
<comment type="catalytic activity">
    <reaction evidence="22">
        <text>ATP + H2O = ADP + phosphate + H(+)</text>
        <dbReference type="Rhea" id="RHEA:13065"/>
        <dbReference type="ChEBI" id="CHEBI:15377"/>
        <dbReference type="ChEBI" id="CHEBI:15378"/>
        <dbReference type="ChEBI" id="CHEBI:30616"/>
        <dbReference type="ChEBI" id="CHEBI:43474"/>
        <dbReference type="ChEBI" id="CHEBI:456216"/>
        <dbReference type="EC" id="3.6.4.12"/>
    </reaction>
</comment>
<evidence type="ECO:0000256" key="10">
    <source>
        <dbReference type="ARBA" id="ARBA00022741"/>
    </source>
</evidence>
<keyword evidence="16" id="KW-0408">Iron</keyword>
<dbReference type="GO" id="GO:0005524">
    <property type="term" value="F:ATP binding"/>
    <property type="evidence" value="ECO:0007669"/>
    <property type="project" value="UniProtKB-KW"/>
</dbReference>
<keyword evidence="20" id="KW-0539">Nucleus</keyword>
<dbReference type="GO" id="GO:0043139">
    <property type="term" value="F:5'-3' DNA helicase activity"/>
    <property type="evidence" value="ECO:0007669"/>
    <property type="project" value="TreeGrafter"/>
</dbReference>
<evidence type="ECO:0000313" key="27">
    <source>
        <dbReference type="EMBL" id="KAF5309841.1"/>
    </source>
</evidence>
<evidence type="ECO:0000256" key="3">
    <source>
        <dbReference type="ARBA" id="ARBA00007913"/>
    </source>
</evidence>
<dbReference type="GO" id="GO:0017116">
    <property type="term" value="F:single-stranded DNA helicase activity"/>
    <property type="evidence" value="ECO:0007669"/>
    <property type="project" value="InterPro"/>
</dbReference>
<dbReference type="PANTHER" id="PTHR43788">
    <property type="entry name" value="DNA2/NAM7 HELICASE FAMILY MEMBER"/>
    <property type="match status" value="1"/>
</dbReference>
<feature type="region of interest" description="Disordered" evidence="23">
    <location>
        <begin position="481"/>
        <end position="502"/>
    </location>
</feature>
<dbReference type="CDD" id="cd22318">
    <property type="entry name" value="DNA2_N-like"/>
    <property type="match status" value="1"/>
</dbReference>
<evidence type="ECO:0000256" key="9">
    <source>
        <dbReference type="ARBA" id="ARBA00022723"/>
    </source>
</evidence>
<reference evidence="27 28" key="1">
    <citation type="journal article" date="2020" name="ISME J.">
        <title>Uncovering the hidden diversity of litter-decomposition mechanisms in mushroom-forming fungi.</title>
        <authorList>
            <person name="Floudas D."/>
            <person name="Bentzer J."/>
            <person name="Ahren D."/>
            <person name="Johansson T."/>
            <person name="Persson P."/>
            <person name="Tunlid A."/>
        </authorList>
    </citation>
    <scope>NUCLEOTIDE SEQUENCE [LARGE SCALE GENOMIC DNA]</scope>
    <source>
        <strain evidence="27 28">CBS 101986</strain>
    </source>
</reference>
<dbReference type="InterPro" id="IPR050534">
    <property type="entry name" value="Coronavir_polyprotein_1ab"/>
</dbReference>
<feature type="domain" description="DNA2/NAM7 helicase helicase" evidence="25">
    <location>
        <begin position="855"/>
        <end position="970"/>
    </location>
</feature>
<dbReference type="EMBL" id="JAACJJ010000058">
    <property type="protein sequence ID" value="KAF5309841.1"/>
    <property type="molecule type" value="Genomic_DNA"/>
</dbReference>
<dbReference type="PANTHER" id="PTHR43788:SF8">
    <property type="entry name" value="DNA-BINDING PROTEIN SMUBP-2"/>
    <property type="match status" value="1"/>
</dbReference>
<evidence type="ECO:0000256" key="5">
    <source>
        <dbReference type="ARBA" id="ARBA00021516"/>
    </source>
</evidence>
<comment type="caution">
    <text evidence="27">The sequence shown here is derived from an EMBL/GenBank/DDBJ whole genome shotgun (WGS) entry which is preliminary data.</text>
</comment>
<feature type="region of interest" description="Disordered" evidence="23">
    <location>
        <begin position="1343"/>
        <end position="1373"/>
    </location>
</feature>
<dbReference type="InterPro" id="IPR047187">
    <property type="entry name" value="SF1_C_Upf1"/>
</dbReference>
<keyword evidence="28" id="KW-1185">Reference proteome</keyword>
<keyword evidence="13" id="KW-0378">Hydrolase</keyword>
<dbReference type="GO" id="GO:0051539">
    <property type="term" value="F:4 iron, 4 sulfur cluster binding"/>
    <property type="evidence" value="ECO:0007669"/>
    <property type="project" value="UniProtKB-KW"/>
</dbReference>
<keyword evidence="9" id="KW-0479">Metal-binding</keyword>
<dbReference type="InterPro" id="IPR026851">
    <property type="entry name" value="Dna2/JHS1_DEXXQ-box"/>
</dbReference>
<feature type="domain" description="DNA replication factor Dna2 N-terminal" evidence="24">
    <location>
        <begin position="148"/>
        <end position="362"/>
    </location>
</feature>
<evidence type="ECO:0000256" key="12">
    <source>
        <dbReference type="ARBA" id="ARBA00022763"/>
    </source>
</evidence>
<comment type="cofactor">
    <cofactor evidence="1">
        <name>[4Fe-4S] cluster</name>
        <dbReference type="ChEBI" id="CHEBI:49883"/>
    </cofactor>
</comment>
<evidence type="ECO:0000256" key="15">
    <source>
        <dbReference type="ARBA" id="ARBA00022840"/>
    </source>
</evidence>
<evidence type="ECO:0000256" key="14">
    <source>
        <dbReference type="ARBA" id="ARBA00022806"/>
    </source>
</evidence>
<evidence type="ECO:0000256" key="1">
    <source>
        <dbReference type="ARBA" id="ARBA00001966"/>
    </source>
</evidence>
<dbReference type="FunFam" id="3.40.50.300:FF:000789">
    <property type="entry name" value="DNA replication ATP-dependent helicase/nuclease DNA2"/>
    <property type="match status" value="1"/>
</dbReference>
<dbReference type="OrthoDB" id="6513042at2759"/>
<feature type="domain" description="DNA2/NAM7 helicase-like C-terminal" evidence="26">
    <location>
        <begin position="1051"/>
        <end position="1272"/>
    </location>
</feature>
<evidence type="ECO:0000256" key="13">
    <source>
        <dbReference type="ARBA" id="ARBA00022801"/>
    </source>
</evidence>
<feature type="compositionally biased region" description="Low complexity" evidence="23">
    <location>
        <begin position="489"/>
        <end position="502"/>
    </location>
</feature>
<keyword evidence="17" id="KW-0411">Iron-sulfur</keyword>
<dbReference type="SUPFAM" id="SSF52540">
    <property type="entry name" value="P-loop containing nucleoside triphosphate hydrolases"/>
    <property type="match status" value="1"/>
</dbReference>
<feature type="domain" description="DNA2/NAM7 helicase helicase" evidence="25">
    <location>
        <begin position="983"/>
        <end position="1042"/>
    </location>
</feature>
<dbReference type="Gene3D" id="3.40.50.300">
    <property type="entry name" value="P-loop containing nucleotide triphosphate hydrolases"/>
    <property type="match status" value="2"/>
</dbReference>
<dbReference type="GO" id="GO:0016787">
    <property type="term" value="F:hydrolase activity"/>
    <property type="evidence" value="ECO:0007669"/>
    <property type="project" value="UniProtKB-KW"/>
</dbReference>
<evidence type="ECO:0000256" key="19">
    <source>
        <dbReference type="ARBA" id="ARBA00023204"/>
    </source>
</evidence>
<evidence type="ECO:0000256" key="8">
    <source>
        <dbReference type="ARBA" id="ARBA00022722"/>
    </source>
</evidence>
<keyword evidence="11" id="KW-0255">Endonuclease</keyword>
<evidence type="ECO:0000256" key="11">
    <source>
        <dbReference type="ARBA" id="ARBA00022759"/>
    </source>
</evidence>
<proteinExistence type="inferred from homology"/>
<dbReference type="InterPro" id="IPR014808">
    <property type="entry name" value="DNA_replication_fac_Dna2_N"/>
</dbReference>
<feature type="compositionally biased region" description="Polar residues" evidence="23">
    <location>
        <begin position="368"/>
        <end position="388"/>
    </location>
</feature>
<dbReference type="Proteomes" id="UP000567179">
    <property type="component" value="Unassembled WGS sequence"/>
</dbReference>
<dbReference type="GO" id="GO:0005634">
    <property type="term" value="C:nucleus"/>
    <property type="evidence" value="ECO:0007669"/>
    <property type="project" value="UniProtKB-SubCell"/>
</dbReference>
<comment type="subcellular location">
    <subcellularLocation>
        <location evidence="2">Nucleus</location>
    </subcellularLocation>
</comment>
<evidence type="ECO:0000259" key="25">
    <source>
        <dbReference type="Pfam" id="PF13086"/>
    </source>
</evidence>
<evidence type="ECO:0000256" key="22">
    <source>
        <dbReference type="ARBA" id="ARBA00047995"/>
    </source>
</evidence>
<dbReference type="GO" id="GO:0003677">
    <property type="term" value="F:DNA binding"/>
    <property type="evidence" value="ECO:0007669"/>
    <property type="project" value="UniProtKB-KW"/>
</dbReference>
<dbReference type="Gene3D" id="3.90.320.10">
    <property type="match status" value="1"/>
</dbReference>
<sequence length="1388" mass="154299">MAPNNAEAQMLQELTQDLGTDFWDYTLTPDPSPVKPKAPQKMADMSLKTPTKSTKFGGSVAAAAPTLAATVYAATNHDMASFLEGSESWNLDDDPFTPIKPSKASIQKKPVYTPDPRTRCVVECVTDECVDGKWRKTILAKVDAAAEWVTVYLYDDWYQTDVRTSDVFNVIGAFTAVPPPVASSSSAPAPTRSIAITAQAHLLIMHPDLLLTATALSTAPQCTRRPLLSGMVRSSTDITPALVWGNMLHEVMQRCLKDDRWDETFLTQCIDRAVRGRLGDLVKIGVTEETAKREVLDRSRGLQKFAEKYLSQRPKPEGALTNTRAGFSEAPALLAITKLIDIEEDIWSPTYGLKGKLDATVSGIISNPSAPKTTQSKGKAFFSSTPSTEAEDDEPKPFPLELKTGRAIAGMDHRAQTILYTLLVSERYATDVRDGLLFYTQSEGGEVVRVPRGWHEVRGLLSVRNELAGYMWRRVRKPKRESDMDVDSVDTTMTPPSSTPTSVSVAIEEEGEEMEDQEPFLPAPIDDERVCKRCYVADTCMLFRKTHPNHVWPGPSFEASEQLSAKAAAKRRATFEPPVPAFMKEAFDEKTAHLTPLQTAFFRKWERLLALEERDIVRFKRELWTLGATERERRGRCFGNMILTPLKQQKPETGVDAEDESWGAEHKIHRYTYAFARSKEWLDAIRQASTPTKSSSQVKSVPGKDTSLLSGHINVGDPVTVSIEPNMLAMARGFVLELTPDEVVLGIDHQLDVPALQERLARESTGTHQSGLADEVIFRIDKDEMFGGMARVRNNLAHLFYADGDAQRLQLVVDLRAPRFSDPTPPFAAGAVMTMTNGSQPVQGTSSLPPHLARLNPSQLAAMGKVLAAEDYALVLGMPGTGKTTVIAALIRELVARGKTVLLSSYTHSAVDTILMKLQGLWMDEAEVDEEGNLDFSKKKIDFGILRLGNVDKVHPDVRKYTLDSRRKATTVEQLEVQLMSPPVVATTCLSIEDPLFSRRHFDYCIVDEASQITLPTCLGPLRFADTFVLVGDHFQLPPLVKNYEARKGGLDVSLFRRLSEAHPEAVVDLRFQYRMNKEIMTLSNRLIYQDRLRCGNEEVANRRLKLGNRDFLKRLHRSDKLCGDSSGNVANKKACWLEKLADETCKAVFVDTDALPAFDSRVGDLVQNTTEAELVRQLTETLLESGVKESQIGIITLYRQQVKVLQHLLAERQGVEILTADKSQGRDKDCIIISLVRSNEAGLVGDLVKDWRRMNVSFTRARKKLVIFGSRKTLMREPLLSQFFELMQDNDWILTLHRGADKVHSGVFDLCTVPAKRVKDTSEDMDSRGDAKLKNNRSTVVLRAPGKENASSKESRPTKKLKGSAKGAGAGVLNGRPILQDLVSNEF</sequence>
<evidence type="ECO:0000256" key="17">
    <source>
        <dbReference type="ARBA" id="ARBA00023014"/>
    </source>
</evidence>
<organism evidence="27 28">
    <name type="scientific">Psilocybe cf. subviscida</name>
    <dbReference type="NCBI Taxonomy" id="2480587"/>
    <lineage>
        <taxon>Eukaryota</taxon>
        <taxon>Fungi</taxon>
        <taxon>Dikarya</taxon>
        <taxon>Basidiomycota</taxon>
        <taxon>Agaricomycotina</taxon>
        <taxon>Agaricomycetes</taxon>
        <taxon>Agaricomycetidae</taxon>
        <taxon>Agaricales</taxon>
        <taxon>Agaricineae</taxon>
        <taxon>Strophariaceae</taxon>
        <taxon>Psilocybe</taxon>
    </lineage>
</organism>
<keyword evidence="6" id="KW-0004">4Fe-4S</keyword>
<evidence type="ECO:0000259" key="26">
    <source>
        <dbReference type="Pfam" id="PF13087"/>
    </source>
</evidence>
<keyword evidence="14" id="KW-0347">Helicase</keyword>
<keyword evidence="10" id="KW-0547">Nucleotide-binding</keyword>
<dbReference type="InterPro" id="IPR041679">
    <property type="entry name" value="DNA2/NAM7-like_C"/>
</dbReference>
<dbReference type="InterPro" id="IPR027417">
    <property type="entry name" value="P-loop_NTPase"/>
</dbReference>
<evidence type="ECO:0000313" key="28">
    <source>
        <dbReference type="Proteomes" id="UP000567179"/>
    </source>
</evidence>
<accession>A0A8H5ASE0</accession>
<evidence type="ECO:0000256" key="20">
    <source>
        <dbReference type="ARBA" id="ARBA00023242"/>
    </source>
</evidence>
<dbReference type="Pfam" id="PF13086">
    <property type="entry name" value="AAA_11"/>
    <property type="match status" value="2"/>
</dbReference>
<feature type="region of interest" description="Disordered" evidence="23">
    <location>
        <begin position="368"/>
        <end position="398"/>
    </location>
</feature>
<comment type="similarity">
    <text evidence="3">Belongs to the DNA2/NAM7 helicase family.</text>
</comment>
<evidence type="ECO:0000256" key="2">
    <source>
        <dbReference type="ARBA" id="ARBA00004123"/>
    </source>
</evidence>